<keyword evidence="1" id="KW-1133">Transmembrane helix</keyword>
<dbReference type="EMBL" id="JAWCUA010000003">
    <property type="protein sequence ID" value="MDU0112044.1"/>
    <property type="molecule type" value="Genomic_DNA"/>
</dbReference>
<evidence type="ECO:0000313" key="2">
    <source>
        <dbReference type="EMBL" id="MDU0112044.1"/>
    </source>
</evidence>
<dbReference type="RefSeq" id="WP_315945888.1">
    <property type="nucleotide sequence ID" value="NZ_JAWCUA010000003.1"/>
</dbReference>
<comment type="caution">
    <text evidence="2">The sequence shown here is derived from an EMBL/GenBank/DDBJ whole genome shotgun (WGS) entry which is preliminary data.</text>
</comment>
<keyword evidence="1" id="KW-0812">Transmembrane</keyword>
<accession>A0ABU3QX79</accession>
<evidence type="ECO:0000313" key="3">
    <source>
        <dbReference type="Proteomes" id="UP001257914"/>
    </source>
</evidence>
<name>A0ABU3QX79_9GAMM</name>
<proteinExistence type="predicted"/>
<dbReference type="Pfam" id="PF22564">
    <property type="entry name" value="HAAS"/>
    <property type="match status" value="1"/>
</dbReference>
<dbReference type="Proteomes" id="UP001257914">
    <property type="component" value="Unassembled WGS sequence"/>
</dbReference>
<evidence type="ECO:0008006" key="4">
    <source>
        <dbReference type="Google" id="ProtNLM"/>
    </source>
</evidence>
<gene>
    <name evidence="2" type="ORF">RT723_03295</name>
</gene>
<keyword evidence="3" id="KW-1185">Reference proteome</keyword>
<reference evidence="2 3" key="1">
    <citation type="submission" date="2023-10" db="EMBL/GenBank/DDBJ databases">
        <title>Psychrosphaera aquimaarina strain SW33 isolated from seawater.</title>
        <authorList>
            <person name="Bayburt H."/>
            <person name="Kim J.M."/>
            <person name="Choi B.J."/>
            <person name="Jeon C.O."/>
        </authorList>
    </citation>
    <scope>NUCLEOTIDE SEQUENCE [LARGE SCALE GENOMIC DNA]</scope>
    <source>
        <strain evidence="2 3">KCTC 52743</strain>
    </source>
</reference>
<feature type="transmembrane region" description="Helical" evidence="1">
    <location>
        <begin position="154"/>
        <end position="172"/>
    </location>
</feature>
<organism evidence="2 3">
    <name type="scientific">Psychrosphaera aquimarina</name>
    <dbReference type="NCBI Taxonomy" id="2044854"/>
    <lineage>
        <taxon>Bacteria</taxon>
        <taxon>Pseudomonadati</taxon>
        <taxon>Pseudomonadota</taxon>
        <taxon>Gammaproteobacteria</taxon>
        <taxon>Alteromonadales</taxon>
        <taxon>Pseudoalteromonadaceae</taxon>
        <taxon>Psychrosphaera</taxon>
    </lineage>
</organism>
<protein>
    <recommendedName>
        <fullName evidence="4">DUF1700 domain-containing protein</fullName>
    </recommendedName>
</protein>
<keyword evidence="1" id="KW-0472">Membrane</keyword>
<sequence length="185" mass="20794">MSEHDPIHYYLKSLSKYLSRLEKTEANEVIREIESHILDALELQQQNGQKEDVDAILSGFGEPRKLANQYVEHLLQGTPPPKGFKAIQTVKKGATKSLYYGMGLFGFAISALLILVGIGKLFYPEYIGVWSAAQGNSVTITFSEHIYPNSDELLGYWLTPIAVGFGISITWLTRSVLRVLRQNIY</sequence>
<evidence type="ECO:0000256" key="1">
    <source>
        <dbReference type="SAM" id="Phobius"/>
    </source>
</evidence>
<feature type="transmembrane region" description="Helical" evidence="1">
    <location>
        <begin position="98"/>
        <end position="123"/>
    </location>
</feature>